<keyword evidence="3" id="KW-1185">Reference proteome</keyword>
<sequence length="123" mass="13129">MQTNTPSGAPSPTLLGSCVETPICIDSDSSESDPKQETDPELETDPEEETLAQEDSGGSGPLFRITFAGGPTLRRTTRKNSGSRYKQAKMEPPTALVSITPLRFVSARDHPLPALGTGGWLDE</sequence>
<reference evidence="2 3" key="1">
    <citation type="submission" date="2019-11" db="EMBL/GenBank/DDBJ databases">
        <title>Whole genome sequence of Oryza granulata.</title>
        <authorList>
            <person name="Li W."/>
        </authorList>
    </citation>
    <scope>NUCLEOTIDE SEQUENCE [LARGE SCALE GENOMIC DNA]</scope>
    <source>
        <strain evidence="3">cv. Menghai</strain>
        <tissue evidence="2">Leaf</tissue>
    </source>
</reference>
<name>A0A6G1EL49_9ORYZ</name>
<comment type="caution">
    <text evidence="2">The sequence shown here is derived from an EMBL/GenBank/DDBJ whole genome shotgun (WGS) entry which is preliminary data.</text>
</comment>
<dbReference type="AlphaFoldDB" id="A0A6G1EL49"/>
<evidence type="ECO:0000313" key="3">
    <source>
        <dbReference type="Proteomes" id="UP000479710"/>
    </source>
</evidence>
<feature type="compositionally biased region" description="Polar residues" evidence="1">
    <location>
        <begin position="1"/>
        <end position="10"/>
    </location>
</feature>
<dbReference type="Proteomes" id="UP000479710">
    <property type="component" value="Unassembled WGS sequence"/>
</dbReference>
<feature type="compositionally biased region" description="Acidic residues" evidence="1">
    <location>
        <begin position="39"/>
        <end position="52"/>
    </location>
</feature>
<proteinExistence type="predicted"/>
<evidence type="ECO:0000313" key="2">
    <source>
        <dbReference type="EMBL" id="KAF0924693.1"/>
    </source>
</evidence>
<protein>
    <submittedName>
        <fullName evidence="2">Uncharacterized protein</fullName>
    </submittedName>
</protein>
<dbReference type="EMBL" id="SPHZ02000003">
    <property type="protein sequence ID" value="KAF0924693.1"/>
    <property type="molecule type" value="Genomic_DNA"/>
</dbReference>
<gene>
    <name evidence="2" type="ORF">E2562_010285</name>
</gene>
<accession>A0A6G1EL49</accession>
<feature type="region of interest" description="Disordered" evidence="1">
    <location>
        <begin position="1"/>
        <end position="92"/>
    </location>
</feature>
<dbReference type="OrthoDB" id="719762at2759"/>
<organism evidence="2 3">
    <name type="scientific">Oryza meyeriana var. granulata</name>
    <dbReference type="NCBI Taxonomy" id="110450"/>
    <lineage>
        <taxon>Eukaryota</taxon>
        <taxon>Viridiplantae</taxon>
        <taxon>Streptophyta</taxon>
        <taxon>Embryophyta</taxon>
        <taxon>Tracheophyta</taxon>
        <taxon>Spermatophyta</taxon>
        <taxon>Magnoliopsida</taxon>
        <taxon>Liliopsida</taxon>
        <taxon>Poales</taxon>
        <taxon>Poaceae</taxon>
        <taxon>BOP clade</taxon>
        <taxon>Oryzoideae</taxon>
        <taxon>Oryzeae</taxon>
        <taxon>Oryzinae</taxon>
        <taxon>Oryza</taxon>
        <taxon>Oryza meyeriana</taxon>
    </lineage>
</organism>
<evidence type="ECO:0000256" key="1">
    <source>
        <dbReference type="SAM" id="MobiDB-lite"/>
    </source>
</evidence>